<gene>
    <name evidence="1" type="primary">C5orf49</name>
</gene>
<reference evidence="1" key="1">
    <citation type="submission" date="2020-04" db="EMBL/GenBank/DDBJ databases">
        <authorList>
            <person name="Neveu A P."/>
        </authorList>
    </citation>
    <scope>NUCLEOTIDE SEQUENCE</scope>
    <source>
        <tissue evidence="1">Whole embryo</tissue>
    </source>
</reference>
<organism evidence="1">
    <name type="scientific">Phallusia mammillata</name>
    <dbReference type="NCBI Taxonomy" id="59560"/>
    <lineage>
        <taxon>Eukaryota</taxon>
        <taxon>Metazoa</taxon>
        <taxon>Chordata</taxon>
        <taxon>Tunicata</taxon>
        <taxon>Ascidiacea</taxon>
        <taxon>Phlebobranchia</taxon>
        <taxon>Ascidiidae</taxon>
        <taxon>Phallusia</taxon>
    </lineage>
</organism>
<accession>A0A6F9D7D3</accession>
<sequence>MGEIDEQNLKINDVFVQKGQLPLSAQSAFGAIPTSRETARQLTYFNNEQKVRENSTYNRLFRWENSFNNKLHRCDREHAKSRGLNVHDEEVSKPVPSLMSTVYGQKLHMAVDHPDRKHVRIIKTREFLTNNGITFSAEQGFGNITPC</sequence>
<dbReference type="InterPro" id="IPR027901">
    <property type="entry name" value="CFAP90"/>
</dbReference>
<dbReference type="EMBL" id="LR783502">
    <property type="protein sequence ID" value="CAB3227137.1"/>
    <property type="molecule type" value="mRNA"/>
</dbReference>
<dbReference type="AlphaFoldDB" id="A0A6F9D7D3"/>
<dbReference type="PANTHER" id="PTHR34444:SF1">
    <property type="entry name" value="CILIA- AND FLAGELLA-ASSOCIATED PROTEIN 90"/>
    <property type="match status" value="1"/>
</dbReference>
<proteinExistence type="evidence at transcript level"/>
<evidence type="ECO:0000313" key="1">
    <source>
        <dbReference type="EMBL" id="CAB3227137.1"/>
    </source>
</evidence>
<dbReference type="PANTHER" id="PTHR34444">
    <property type="entry name" value="LOC361192"/>
    <property type="match status" value="1"/>
</dbReference>
<dbReference type="Pfam" id="PF15074">
    <property type="entry name" value="CFAP90"/>
    <property type="match status" value="1"/>
</dbReference>
<name>A0A6F9D7D3_9ASCI</name>
<protein>
    <submittedName>
        <fullName evidence="1">Uncharacterized protein C5orf49</fullName>
    </submittedName>
</protein>